<proteinExistence type="predicted"/>
<accession>A0A336MP16</accession>
<evidence type="ECO:0000256" key="1">
    <source>
        <dbReference type="SAM" id="MobiDB-lite"/>
    </source>
</evidence>
<dbReference type="EMBL" id="UFQS01001498">
    <property type="protein sequence ID" value="SSX11261.1"/>
    <property type="molecule type" value="Genomic_DNA"/>
</dbReference>
<evidence type="ECO:0000313" key="3">
    <source>
        <dbReference type="EMBL" id="SSX30829.1"/>
    </source>
</evidence>
<sequence length="183" mass="20837">MNFQLKVHVLKIFRLERQSSAASSIVETSGPQQDFSSRSRRDDQPDFTVFRDFDFLEESVECASTDNSIGVCKDVHYLKVTVHQLEDKINFGGSSTSLSLKEQRHHRRDSVSRCDTFDSKCRRFSSSLKGIFIAKYSMRYFTGVSTQLEHLLAVLADLLSSRGDSQKSGITDPSQQLLDFMKH</sequence>
<organism evidence="3">
    <name type="scientific">Culicoides sonorensis</name>
    <name type="common">Biting midge</name>
    <dbReference type="NCBI Taxonomy" id="179676"/>
    <lineage>
        <taxon>Eukaryota</taxon>
        <taxon>Metazoa</taxon>
        <taxon>Ecdysozoa</taxon>
        <taxon>Arthropoda</taxon>
        <taxon>Hexapoda</taxon>
        <taxon>Insecta</taxon>
        <taxon>Pterygota</taxon>
        <taxon>Neoptera</taxon>
        <taxon>Endopterygota</taxon>
        <taxon>Diptera</taxon>
        <taxon>Nematocera</taxon>
        <taxon>Chironomoidea</taxon>
        <taxon>Ceratopogonidae</taxon>
        <taxon>Ceratopogoninae</taxon>
        <taxon>Culicoides</taxon>
        <taxon>Monoculicoides</taxon>
    </lineage>
</organism>
<gene>
    <name evidence="3" type="primary">CSON002904</name>
</gene>
<dbReference type="EMBL" id="UFQT01001498">
    <property type="protein sequence ID" value="SSX30829.1"/>
    <property type="molecule type" value="Genomic_DNA"/>
</dbReference>
<dbReference type="AlphaFoldDB" id="A0A336MP16"/>
<feature type="region of interest" description="Disordered" evidence="1">
    <location>
        <begin position="24"/>
        <end position="43"/>
    </location>
</feature>
<evidence type="ECO:0000313" key="2">
    <source>
        <dbReference type="EMBL" id="SSX11261.1"/>
    </source>
</evidence>
<feature type="compositionally biased region" description="Polar residues" evidence="1">
    <location>
        <begin position="24"/>
        <end position="36"/>
    </location>
</feature>
<reference evidence="2" key="1">
    <citation type="submission" date="2018-04" db="EMBL/GenBank/DDBJ databases">
        <authorList>
            <person name="Go L.Y."/>
            <person name="Mitchell J.A."/>
        </authorList>
    </citation>
    <scope>NUCLEOTIDE SEQUENCE</scope>
    <source>
        <tissue evidence="2">Whole organism</tissue>
    </source>
</reference>
<dbReference type="VEuPathDB" id="VectorBase:CSON002904"/>
<reference evidence="3" key="2">
    <citation type="submission" date="2018-07" db="EMBL/GenBank/DDBJ databases">
        <authorList>
            <person name="Quirk P.G."/>
            <person name="Krulwich T.A."/>
        </authorList>
    </citation>
    <scope>NUCLEOTIDE SEQUENCE</scope>
</reference>
<protein>
    <submittedName>
        <fullName evidence="3">CSON002904 protein</fullName>
    </submittedName>
</protein>
<name>A0A336MP16_CULSO</name>